<dbReference type="InterPro" id="IPR051159">
    <property type="entry name" value="Hexapeptide_acetyltransf"/>
</dbReference>
<dbReference type="AlphaFoldDB" id="A0A975B5L9"/>
<dbReference type="GO" id="GO:0008374">
    <property type="term" value="F:O-acyltransferase activity"/>
    <property type="evidence" value="ECO:0007669"/>
    <property type="project" value="TreeGrafter"/>
</dbReference>
<evidence type="ECO:0000313" key="4">
    <source>
        <dbReference type="Proteomes" id="UP000663720"/>
    </source>
</evidence>
<dbReference type="RefSeq" id="WP_207690996.1">
    <property type="nucleotide sequence ID" value="NZ_CP061799.1"/>
</dbReference>
<name>A0A975B5L9_9BACT</name>
<comment type="similarity">
    <text evidence="1">Belongs to the transferase hexapeptide repeat family.</text>
</comment>
<proteinExistence type="inferred from homology"/>
<keyword evidence="4" id="KW-1185">Reference proteome</keyword>
<dbReference type="SUPFAM" id="SSF51161">
    <property type="entry name" value="Trimeric LpxA-like enzymes"/>
    <property type="match status" value="1"/>
</dbReference>
<dbReference type="Proteomes" id="UP000663720">
    <property type="component" value="Chromosome"/>
</dbReference>
<accession>A0A975B5L9</accession>
<protein>
    <submittedName>
        <fullName evidence="3">Acyltransferase</fullName>
    </submittedName>
</protein>
<evidence type="ECO:0000256" key="1">
    <source>
        <dbReference type="ARBA" id="ARBA00007274"/>
    </source>
</evidence>
<evidence type="ECO:0000313" key="3">
    <source>
        <dbReference type="EMBL" id="QTA79225.1"/>
    </source>
</evidence>
<gene>
    <name evidence="3" type="ORF">dnl_14800</name>
</gene>
<dbReference type="KEGG" id="dli:dnl_14800"/>
<dbReference type="EMBL" id="CP061799">
    <property type="protein sequence ID" value="QTA79225.1"/>
    <property type="molecule type" value="Genomic_DNA"/>
</dbReference>
<reference evidence="3" key="1">
    <citation type="journal article" date="2021" name="Microb. Physiol.">
        <title>Proteogenomic Insights into the Physiology of Marine, Sulfate-Reducing, Filamentous Desulfonema limicola and Desulfonema magnum.</title>
        <authorList>
            <person name="Schnaars V."/>
            <person name="Wohlbrand L."/>
            <person name="Scheve S."/>
            <person name="Hinrichs C."/>
            <person name="Reinhardt R."/>
            <person name="Rabus R."/>
        </authorList>
    </citation>
    <scope>NUCLEOTIDE SEQUENCE</scope>
    <source>
        <strain evidence="3">5ac10</strain>
    </source>
</reference>
<sequence>MEKNELDINANRRSVKYSRTEMICRMLWGAAYPMFRFSPRICFAWRRFLLRIFGAKIGRQTHIYNSAIIYMPWNLEIGDYSSIGEHAYIYNLGKIIIGSKTTISQRAHLCAGTHDYTKPDLPLLKPSVIINDYAWICTDAFIGPGVTVGEGSIAGARAVVVKDVPAWTIAAGNPAKFIKKREIKSVMKQEC</sequence>
<dbReference type="CDD" id="cd05825">
    <property type="entry name" value="LbH_wcaF_like"/>
    <property type="match status" value="1"/>
</dbReference>
<dbReference type="PANTHER" id="PTHR23416:SF23">
    <property type="entry name" value="ACETYLTRANSFERASE C18B11.09C-RELATED"/>
    <property type="match status" value="1"/>
</dbReference>
<dbReference type="PANTHER" id="PTHR23416">
    <property type="entry name" value="SIALIC ACID SYNTHASE-RELATED"/>
    <property type="match status" value="1"/>
</dbReference>
<keyword evidence="2" id="KW-0808">Transferase</keyword>
<organism evidence="3 4">
    <name type="scientific">Desulfonema limicola</name>
    <dbReference type="NCBI Taxonomy" id="45656"/>
    <lineage>
        <taxon>Bacteria</taxon>
        <taxon>Pseudomonadati</taxon>
        <taxon>Thermodesulfobacteriota</taxon>
        <taxon>Desulfobacteria</taxon>
        <taxon>Desulfobacterales</taxon>
        <taxon>Desulfococcaceae</taxon>
        <taxon>Desulfonema</taxon>
    </lineage>
</organism>
<dbReference type="GO" id="GO:0005829">
    <property type="term" value="C:cytosol"/>
    <property type="evidence" value="ECO:0007669"/>
    <property type="project" value="TreeGrafter"/>
</dbReference>
<keyword evidence="3" id="KW-0012">Acyltransferase</keyword>
<dbReference type="InterPro" id="IPR011004">
    <property type="entry name" value="Trimer_LpxA-like_sf"/>
</dbReference>
<evidence type="ECO:0000256" key="2">
    <source>
        <dbReference type="ARBA" id="ARBA00022679"/>
    </source>
</evidence>
<dbReference type="Gene3D" id="2.160.10.10">
    <property type="entry name" value="Hexapeptide repeat proteins"/>
    <property type="match status" value="1"/>
</dbReference>